<accession>A0A562RXM3</accession>
<protein>
    <submittedName>
        <fullName evidence="1">Uncharacterized protein</fullName>
    </submittedName>
</protein>
<sequence length="52" mass="5682">MKVSIGQPSRSNLGIGPGLQRVHHSKFGSTSIVAIDYLNPDWAPESDFDKID</sequence>
<gene>
    <name evidence="1" type="ORF">IQ16_01560</name>
</gene>
<evidence type="ECO:0000313" key="2">
    <source>
        <dbReference type="Proteomes" id="UP000316291"/>
    </source>
</evidence>
<name>A0A562RXM3_9BRAD</name>
<dbReference type="RefSeq" id="WP_018647372.1">
    <property type="nucleotide sequence ID" value="NZ_VLLA01000003.1"/>
</dbReference>
<dbReference type="EMBL" id="VLLA01000003">
    <property type="protein sequence ID" value="TWI73424.1"/>
    <property type="molecule type" value="Genomic_DNA"/>
</dbReference>
<dbReference type="Proteomes" id="UP000316291">
    <property type="component" value="Unassembled WGS sequence"/>
</dbReference>
<proteinExistence type="predicted"/>
<comment type="caution">
    <text evidence="1">The sequence shown here is derived from an EMBL/GenBank/DDBJ whole genome shotgun (WGS) entry which is preliminary data.</text>
</comment>
<reference evidence="1 2" key="1">
    <citation type="journal article" date="2015" name="Stand. Genomic Sci.">
        <title>Genomic Encyclopedia of Bacterial and Archaeal Type Strains, Phase III: the genomes of soil and plant-associated and newly described type strains.</title>
        <authorList>
            <person name="Whitman W.B."/>
            <person name="Woyke T."/>
            <person name="Klenk H.P."/>
            <person name="Zhou Y."/>
            <person name="Lilburn T.G."/>
            <person name="Beck B.J."/>
            <person name="De Vos P."/>
            <person name="Vandamme P."/>
            <person name="Eisen J.A."/>
            <person name="Garrity G."/>
            <person name="Hugenholtz P."/>
            <person name="Kyrpides N.C."/>
        </authorList>
    </citation>
    <scope>NUCLEOTIDE SEQUENCE [LARGE SCALE GENOMIC DNA]</scope>
    <source>
        <strain evidence="1 2">CGMCC 1.10948</strain>
    </source>
</reference>
<organism evidence="1 2">
    <name type="scientific">Bradyrhizobium huanghuaihaiense</name>
    <dbReference type="NCBI Taxonomy" id="990078"/>
    <lineage>
        <taxon>Bacteria</taxon>
        <taxon>Pseudomonadati</taxon>
        <taxon>Pseudomonadota</taxon>
        <taxon>Alphaproteobacteria</taxon>
        <taxon>Hyphomicrobiales</taxon>
        <taxon>Nitrobacteraceae</taxon>
        <taxon>Bradyrhizobium</taxon>
    </lineage>
</organism>
<keyword evidence="2" id="KW-1185">Reference proteome</keyword>
<dbReference type="AlphaFoldDB" id="A0A562RXM3"/>
<evidence type="ECO:0000313" key="1">
    <source>
        <dbReference type="EMBL" id="TWI73424.1"/>
    </source>
</evidence>